<dbReference type="GeneID" id="63762659"/>
<proteinExistence type="predicted"/>
<evidence type="ECO:0008006" key="4">
    <source>
        <dbReference type="Google" id="ProtNLM"/>
    </source>
</evidence>
<evidence type="ECO:0000256" key="1">
    <source>
        <dbReference type="SAM" id="Coils"/>
    </source>
</evidence>
<dbReference type="EMBL" id="KV878584">
    <property type="protein sequence ID" value="OJJ61158.1"/>
    <property type="molecule type" value="Genomic_DNA"/>
</dbReference>
<protein>
    <recommendedName>
        <fullName evidence="4">RINT-1 family protein</fullName>
    </recommendedName>
</protein>
<keyword evidence="3" id="KW-1185">Reference proteome</keyword>
<dbReference type="GO" id="GO:0060628">
    <property type="term" value="P:regulation of ER to Golgi vesicle-mediated transport"/>
    <property type="evidence" value="ECO:0007669"/>
    <property type="project" value="TreeGrafter"/>
</dbReference>
<dbReference type="RefSeq" id="XP_040704964.1">
    <property type="nucleotide sequence ID" value="XM_040846586.1"/>
</dbReference>
<dbReference type="GO" id="GO:0006890">
    <property type="term" value="P:retrograde vesicle-mediated transport, Golgi to endoplasmic reticulum"/>
    <property type="evidence" value="ECO:0007669"/>
    <property type="project" value="InterPro"/>
</dbReference>
<evidence type="ECO:0000313" key="3">
    <source>
        <dbReference type="Proteomes" id="UP000184356"/>
    </source>
</evidence>
<dbReference type="GO" id="GO:0006888">
    <property type="term" value="P:endoplasmic reticulum to Golgi vesicle-mediated transport"/>
    <property type="evidence" value="ECO:0007669"/>
    <property type="project" value="InterPro"/>
</dbReference>
<dbReference type="OrthoDB" id="2189254at2759"/>
<dbReference type="Pfam" id="PF04437">
    <property type="entry name" value="RINT1_TIP1"/>
    <property type="match status" value="1"/>
</dbReference>
<dbReference type="PANTHER" id="PTHR13520">
    <property type="entry name" value="RAD50-INTERACTING PROTEIN 1 RINT-1"/>
    <property type="match status" value="1"/>
</dbReference>
<dbReference type="VEuPathDB" id="FungiDB:ASPSYDRAFT_43055"/>
<dbReference type="InterPro" id="IPR042042">
    <property type="entry name" value="Tip20p_domB"/>
</dbReference>
<organism evidence="2 3">
    <name type="scientific">Aspergillus sydowii CBS 593.65</name>
    <dbReference type="NCBI Taxonomy" id="1036612"/>
    <lineage>
        <taxon>Eukaryota</taxon>
        <taxon>Fungi</taxon>
        <taxon>Dikarya</taxon>
        <taxon>Ascomycota</taxon>
        <taxon>Pezizomycotina</taxon>
        <taxon>Eurotiomycetes</taxon>
        <taxon>Eurotiomycetidae</taxon>
        <taxon>Eurotiales</taxon>
        <taxon>Aspergillaceae</taxon>
        <taxon>Aspergillus</taxon>
        <taxon>Aspergillus subgen. Nidulantes</taxon>
    </lineage>
</organism>
<dbReference type="PANTHER" id="PTHR13520:SF0">
    <property type="entry name" value="RAD50-INTERACTING PROTEIN 1"/>
    <property type="match status" value="1"/>
</dbReference>
<dbReference type="PROSITE" id="PS51386">
    <property type="entry name" value="RINT1_TIP20"/>
    <property type="match status" value="1"/>
</dbReference>
<reference evidence="3" key="1">
    <citation type="journal article" date="2017" name="Genome Biol.">
        <title>Comparative genomics reveals high biological diversity and specific adaptations in the industrially and medically important fungal genus Aspergillus.</title>
        <authorList>
            <person name="de Vries R.P."/>
            <person name="Riley R."/>
            <person name="Wiebenga A."/>
            <person name="Aguilar-Osorio G."/>
            <person name="Amillis S."/>
            <person name="Uchima C.A."/>
            <person name="Anderluh G."/>
            <person name="Asadollahi M."/>
            <person name="Askin M."/>
            <person name="Barry K."/>
            <person name="Battaglia E."/>
            <person name="Bayram O."/>
            <person name="Benocci T."/>
            <person name="Braus-Stromeyer S.A."/>
            <person name="Caldana C."/>
            <person name="Canovas D."/>
            <person name="Cerqueira G.C."/>
            <person name="Chen F."/>
            <person name="Chen W."/>
            <person name="Choi C."/>
            <person name="Clum A."/>
            <person name="Dos Santos R.A."/>
            <person name="Damasio A.R."/>
            <person name="Diallinas G."/>
            <person name="Emri T."/>
            <person name="Fekete E."/>
            <person name="Flipphi M."/>
            <person name="Freyberg S."/>
            <person name="Gallo A."/>
            <person name="Gournas C."/>
            <person name="Habgood R."/>
            <person name="Hainaut M."/>
            <person name="Harispe M.L."/>
            <person name="Henrissat B."/>
            <person name="Hilden K.S."/>
            <person name="Hope R."/>
            <person name="Hossain A."/>
            <person name="Karabika E."/>
            <person name="Karaffa L."/>
            <person name="Karanyi Z."/>
            <person name="Krasevec N."/>
            <person name="Kuo A."/>
            <person name="Kusch H."/>
            <person name="LaButti K."/>
            <person name="Lagendijk E.L."/>
            <person name="Lapidus A."/>
            <person name="Levasseur A."/>
            <person name="Lindquist E."/>
            <person name="Lipzen A."/>
            <person name="Logrieco A.F."/>
            <person name="MacCabe A."/>
            <person name="Maekelae M.R."/>
            <person name="Malavazi I."/>
            <person name="Melin P."/>
            <person name="Meyer V."/>
            <person name="Mielnichuk N."/>
            <person name="Miskei M."/>
            <person name="Molnar A.P."/>
            <person name="Mule G."/>
            <person name="Ngan C.Y."/>
            <person name="Orejas M."/>
            <person name="Orosz E."/>
            <person name="Ouedraogo J.P."/>
            <person name="Overkamp K.M."/>
            <person name="Park H.-S."/>
            <person name="Perrone G."/>
            <person name="Piumi F."/>
            <person name="Punt P.J."/>
            <person name="Ram A.F."/>
            <person name="Ramon A."/>
            <person name="Rauscher S."/>
            <person name="Record E."/>
            <person name="Riano-Pachon D.M."/>
            <person name="Robert V."/>
            <person name="Roehrig J."/>
            <person name="Ruller R."/>
            <person name="Salamov A."/>
            <person name="Salih N.S."/>
            <person name="Samson R.A."/>
            <person name="Sandor E."/>
            <person name="Sanguinetti M."/>
            <person name="Schuetze T."/>
            <person name="Sepcic K."/>
            <person name="Shelest E."/>
            <person name="Sherlock G."/>
            <person name="Sophianopoulou V."/>
            <person name="Squina F.M."/>
            <person name="Sun H."/>
            <person name="Susca A."/>
            <person name="Todd R.B."/>
            <person name="Tsang A."/>
            <person name="Unkles S.E."/>
            <person name="van de Wiele N."/>
            <person name="van Rossen-Uffink D."/>
            <person name="Oliveira J.V."/>
            <person name="Vesth T.C."/>
            <person name="Visser J."/>
            <person name="Yu J.-H."/>
            <person name="Zhou M."/>
            <person name="Andersen M.R."/>
            <person name="Archer D.B."/>
            <person name="Baker S.E."/>
            <person name="Benoit I."/>
            <person name="Brakhage A.A."/>
            <person name="Braus G.H."/>
            <person name="Fischer R."/>
            <person name="Frisvad J.C."/>
            <person name="Goldman G.H."/>
            <person name="Houbraken J."/>
            <person name="Oakley B."/>
            <person name="Pocsi I."/>
            <person name="Scazzocchio C."/>
            <person name="Seiboth B."/>
            <person name="vanKuyk P.A."/>
            <person name="Wortman J."/>
            <person name="Dyer P.S."/>
            <person name="Grigoriev I.V."/>
        </authorList>
    </citation>
    <scope>NUCLEOTIDE SEQUENCE [LARGE SCALE GENOMIC DNA]</scope>
    <source>
        <strain evidence="3">CBS 593.65</strain>
    </source>
</reference>
<dbReference type="FunFam" id="1.20.58.1420:FF:000001">
    <property type="entry name" value="RINT-1 family protein"/>
    <property type="match status" value="1"/>
</dbReference>
<dbReference type="InterPro" id="IPR007528">
    <property type="entry name" value="RINT1_Tip20"/>
</dbReference>
<dbReference type="Gene3D" id="1.20.58.1420">
    <property type="entry name" value="Dsl1p vesicle tethering complex, Tip20p subunit, domain B"/>
    <property type="match status" value="1"/>
</dbReference>
<dbReference type="AlphaFoldDB" id="A0A1L9TP50"/>
<gene>
    <name evidence="2" type="ORF">ASPSYDRAFT_43055</name>
</gene>
<dbReference type="InterPro" id="IPR042044">
    <property type="entry name" value="EXOC6PINT-1/Sec15/Tip20_C_dom2"/>
</dbReference>
<feature type="coiled-coil region" evidence="1">
    <location>
        <begin position="112"/>
        <end position="139"/>
    </location>
</feature>
<accession>A0A1L9TP50</accession>
<dbReference type="Proteomes" id="UP000184356">
    <property type="component" value="Unassembled WGS sequence"/>
</dbReference>
<name>A0A1L9TP50_9EURO</name>
<dbReference type="STRING" id="1036612.A0A1L9TP50"/>
<dbReference type="GO" id="GO:0070939">
    <property type="term" value="C:Dsl1/NZR complex"/>
    <property type="evidence" value="ECO:0007669"/>
    <property type="project" value="InterPro"/>
</dbReference>
<dbReference type="Gene3D" id="1.20.58.670">
    <property type="entry name" value="Dsl1p vesicle tethering complex, Tip20p subunit, domain D"/>
    <property type="match status" value="1"/>
</dbReference>
<evidence type="ECO:0000313" key="2">
    <source>
        <dbReference type="EMBL" id="OJJ61158.1"/>
    </source>
</evidence>
<keyword evidence="1" id="KW-0175">Coiled coil</keyword>
<sequence length="899" mass="101120">MIMCGHVGCKYLNFAALPVMLDSMLSNALTTRVVGRWLFWRRSSSDSEAELAATLICDTLRFTAHRSLYPHQRRKMANPLSTLSTHERTRVEDYLNDKIQTAADFESLESLLSTLRAQHELQRKQLAEAQEALSNATQTSNDHVETTRKRAEAFNDQQADIDRRLRALTGTDASDEAAKRFETSIQKLRRLELSRGYVTLLKDAEELSKEALQNVNSEPRVAIASYSRLRNIVESLNEAQPAAEGASPHLVDYVGKLASKLREHMKTEFTTRFRATLEQMKWPSKDLDFPENLRQQWANNVELLLELQIPELENHDSASRKSVQPPVLFPLEAMVHPLELRFKYHFSGDKPTNRLDKPEYFLAHTTDLLNSFGGFFTSFLQPIFDQKSLVVGDQLAWNFLNASDSYITALLPMLRNKISTYLPHISTHPQLLSHFVHELMNYDSDIRETWNYLPDPYSQEDWRGLTWEVLSKEGWFDRWLQVEKDFALARYKEIVDTPDSGHIDYEGVEISATKPTKAAIRVNDLLETITERYQPLLSFSQKLRFLIDIQITLFDQFHERLHSALEAYLAMTSTIGRTVQGADGQASVEGIAGLERLCRVFGSAEYLEKKMEDWSNEVFFVELWSELQERVKQNRDGGRNVAGSMSVADVASRTSPAVNNGHGVGPPDENPEGALFDETASAYRRLRLRSESIITSTVTSNVRSSLKSYSRVSTWATISGPANPATGPLAPTADLAPAMRTLSTTISFLSRALGVAPLRRIVRQVLLSTQTYIWSNVLMRNTFSTSGASQLVSDVNHLHGVVDVALGSAVQAGGSKSIMRKLGEGLVLLNLESQTLKPDDQAGPSTETVAGKGFGLWEVEKRLFKDNENAREMLAELGIETLTESEARSVLEKRVETGN</sequence>